<dbReference type="EMBL" id="KN835208">
    <property type="protein sequence ID" value="KIK43639.1"/>
    <property type="molecule type" value="Genomic_DNA"/>
</dbReference>
<protein>
    <submittedName>
        <fullName evidence="1">Uncharacterized protein</fullName>
    </submittedName>
</protein>
<dbReference type="InParanoid" id="A0A0D0B0U1"/>
<dbReference type="Proteomes" id="UP000054485">
    <property type="component" value="Unassembled WGS sequence"/>
</dbReference>
<accession>A0A0D0B0U1</accession>
<keyword evidence="2" id="KW-1185">Reference proteome</keyword>
<dbReference type="OrthoDB" id="10602865at2759"/>
<reference evidence="2" key="2">
    <citation type="submission" date="2015-01" db="EMBL/GenBank/DDBJ databases">
        <title>Evolutionary Origins and Diversification of the Mycorrhizal Mutualists.</title>
        <authorList>
            <consortium name="DOE Joint Genome Institute"/>
            <consortium name="Mycorrhizal Genomics Consortium"/>
            <person name="Kohler A."/>
            <person name="Kuo A."/>
            <person name="Nagy L.G."/>
            <person name="Floudas D."/>
            <person name="Copeland A."/>
            <person name="Barry K.W."/>
            <person name="Cichocki N."/>
            <person name="Veneault-Fourrey C."/>
            <person name="LaButti K."/>
            <person name="Lindquist E.A."/>
            <person name="Lipzen A."/>
            <person name="Lundell T."/>
            <person name="Morin E."/>
            <person name="Murat C."/>
            <person name="Riley R."/>
            <person name="Ohm R."/>
            <person name="Sun H."/>
            <person name="Tunlid A."/>
            <person name="Henrissat B."/>
            <person name="Grigoriev I.V."/>
            <person name="Hibbett D.S."/>
            <person name="Martin F."/>
        </authorList>
    </citation>
    <scope>NUCLEOTIDE SEQUENCE [LARGE SCALE GENOMIC DNA]</scope>
    <source>
        <strain evidence="2">UH-Slu-Lm8-n1</strain>
    </source>
</reference>
<dbReference type="HOGENOM" id="CLU_3033991_0_0_1"/>
<evidence type="ECO:0000313" key="1">
    <source>
        <dbReference type="EMBL" id="KIK43639.1"/>
    </source>
</evidence>
<name>A0A0D0B0U1_9AGAM</name>
<gene>
    <name evidence="1" type="ORF">CY34DRAFT_803637</name>
</gene>
<organism evidence="1 2">
    <name type="scientific">Suillus luteus UH-Slu-Lm8-n1</name>
    <dbReference type="NCBI Taxonomy" id="930992"/>
    <lineage>
        <taxon>Eukaryota</taxon>
        <taxon>Fungi</taxon>
        <taxon>Dikarya</taxon>
        <taxon>Basidiomycota</taxon>
        <taxon>Agaricomycotina</taxon>
        <taxon>Agaricomycetes</taxon>
        <taxon>Agaricomycetidae</taxon>
        <taxon>Boletales</taxon>
        <taxon>Suillineae</taxon>
        <taxon>Suillaceae</taxon>
        <taxon>Suillus</taxon>
    </lineage>
</organism>
<proteinExistence type="predicted"/>
<evidence type="ECO:0000313" key="2">
    <source>
        <dbReference type="Proteomes" id="UP000054485"/>
    </source>
</evidence>
<reference evidence="1 2" key="1">
    <citation type="submission" date="2014-04" db="EMBL/GenBank/DDBJ databases">
        <authorList>
            <consortium name="DOE Joint Genome Institute"/>
            <person name="Kuo A."/>
            <person name="Ruytinx J."/>
            <person name="Rineau F."/>
            <person name="Colpaert J."/>
            <person name="Kohler A."/>
            <person name="Nagy L.G."/>
            <person name="Floudas D."/>
            <person name="Copeland A."/>
            <person name="Barry K.W."/>
            <person name="Cichocki N."/>
            <person name="Veneault-Fourrey C."/>
            <person name="LaButti K."/>
            <person name="Lindquist E.A."/>
            <person name="Lipzen A."/>
            <person name="Lundell T."/>
            <person name="Morin E."/>
            <person name="Murat C."/>
            <person name="Sun H."/>
            <person name="Tunlid A."/>
            <person name="Henrissat B."/>
            <person name="Grigoriev I.V."/>
            <person name="Hibbett D.S."/>
            <person name="Martin F."/>
            <person name="Nordberg H.P."/>
            <person name="Cantor M.N."/>
            <person name="Hua S.X."/>
        </authorList>
    </citation>
    <scope>NUCLEOTIDE SEQUENCE [LARGE SCALE GENOMIC DNA]</scope>
    <source>
        <strain evidence="1 2">UH-Slu-Lm8-n1</strain>
    </source>
</reference>
<dbReference type="AlphaFoldDB" id="A0A0D0B0U1"/>
<sequence>MLDNKLYVRISYKAPLIAIPQVLERPSRCILLGLFHCHPAVHDGEKEKLLTQSMF</sequence>